<evidence type="ECO:0000313" key="6">
    <source>
        <dbReference type="Proteomes" id="UP000036045"/>
    </source>
</evidence>
<accession>A0A0J1IC14</accession>
<dbReference type="Proteomes" id="UP000036045">
    <property type="component" value="Unassembled WGS sequence"/>
</dbReference>
<comment type="similarity">
    <text evidence="1">Belongs to the LacAB/RpiB family.</text>
</comment>
<comment type="caution">
    <text evidence="5">The sequence shown here is derived from an EMBL/GenBank/DDBJ whole genome shotgun (WGS) entry which is preliminary data.</text>
</comment>
<dbReference type="PATRIC" id="fig|1397.4.peg.2651"/>
<sequence length="151" mass="16411">MKSMKLAIACDHGGFLLKEAVKKYLLEQEVEVEDFGCHSRESVDFPDYAKQVGESIVRGQNDLGILCCGTGIGMSIAANKIKGIRAAVVGDVFSAQATREHNNSNVLCLGERVTGEGLALLIVETWLQAKFLGGRHERRVGAIGELEKYLC</sequence>
<evidence type="ECO:0000256" key="4">
    <source>
        <dbReference type="PIRSR" id="PIRSR005384-2"/>
    </source>
</evidence>
<evidence type="ECO:0000313" key="5">
    <source>
        <dbReference type="EMBL" id="KLV23486.1"/>
    </source>
</evidence>
<dbReference type="InterPro" id="IPR004785">
    <property type="entry name" value="RpiB"/>
</dbReference>
<keyword evidence="6" id="KW-1185">Reference proteome</keyword>
<dbReference type="InterPro" id="IPR051812">
    <property type="entry name" value="SPI_LacAB/RpiB"/>
</dbReference>
<dbReference type="NCBIfam" id="NF004051">
    <property type="entry name" value="PRK05571.1"/>
    <property type="match status" value="1"/>
</dbReference>
<feature type="binding site" evidence="4">
    <location>
        <begin position="69"/>
        <end position="73"/>
    </location>
    <ligand>
        <name>D-ribulose 5-phosphate</name>
        <dbReference type="ChEBI" id="CHEBI:58121"/>
    </ligand>
</feature>
<feature type="binding site" evidence="4">
    <location>
        <position position="102"/>
    </location>
    <ligand>
        <name>D-ribulose 5-phosphate</name>
        <dbReference type="ChEBI" id="CHEBI:58121"/>
    </ligand>
</feature>
<name>A0A0J1IC14_NIACI</name>
<keyword evidence="2 5" id="KW-0413">Isomerase</keyword>
<dbReference type="InterPro" id="IPR036569">
    <property type="entry name" value="RpiB_LacA_LacB_sf"/>
</dbReference>
<gene>
    <name evidence="5" type="ORF">ABW02_19565</name>
</gene>
<dbReference type="Gene3D" id="3.40.1400.10">
    <property type="entry name" value="Sugar-phosphate isomerase, RpiB/LacA/LacB"/>
    <property type="match status" value="1"/>
</dbReference>
<dbReference type="EMBL" id="LDPH01000025">
    <property type="protein sequence ID" value="KLV23486.1"/>
    <property type="molecule type" value="Genomic_DNA"/>
</dbReference>
<dbReference type="NCBIfam" id="TIGR00689">
    <property type="entry name" value="rpiB_lacA_lacB"/>
    <property type="match status" value="1"/>
</dbReference>
<feature type="binding site" evidence="4">
    <location>
        <position position="112"/>
    </location>
    <ligand>
        <name>D-ribulose 5-phosphate</name>
        <dbReference type="ChEBI" id="CHEBI:58121"/>
    </ligand>
</feature>
<feature type="active site" description="Proton acceptor" evidence="3">
    <location>
        <position position="68"/>
    </location>
</feature>
<evidence type="ECO:0000256" key="1">
    <source>
        <dbReference type="ARBA" id="ARBA00008754"/>
    </source>
</evidence>
<dbReference type="PANTHER" id="PTHR43732">
    <property type="entry name" value="RIBOSE 5-PHOSPHATE ISOMERASE-RELATED"/>
    <property type="match status" value="1"/>
</dbReference>
<dbReference type="NCBIfam" id="TIGR01120">
    <property type="entry name" value="rpiB"/>
    <property type="match status" value="1"/>
</dbReference>
<dbReference type="GO" id="GO:0005975">
    <property type="term" value="P:carbohydrate metabolic process"/>
    <property type="evidence" value="ECO:0007669"/>
    <property type="project" value="InterPro"/>
</dbReference>
<dbReference type="SUPFAM" id="SSF89623">
    <property type="entry name" value="Ribose/Galactose isomerase RpiB/AlsB"/>
    <property type="match status" value="1"/>
</dbReference>
<reference evidence="5 6" key="1">
    <citation type="submission" date="2015-05" db="EMBL/GenBank/DDBJ databases">
        <title>Whole genome sequence and identification of bacterial endophytes from Costus igneus.</title>
        <authorList>
            <person name="Lee Y.P."/>
            <person name="Gan H.M."/>
            <person name="Eng W."/>
            <person name="Wheatley M.S."/>
            <person name="Caraballo A."/>
            <person name="Polter S."/>
            <person name="Savka M.A."/>
            <person name="Hudson A.O."/>
        </authorList>
    </citation>
    <scope>NUCLEOTIDE SEQUENCE [LARGE SCALE GENOMIC DNA]</scope>
    <source>
        <strain evidence="5 6">RIT379</strain>
    </source>
</reference>
<feature type="binding site" evidence="4">
    <location>
        <position position="135"/>
    </location>
    <ligand>
        <name>D-ribulose 5-phosphate</name>
        <dbReference type="ChEBI" id="CHEBI:58121"/>
    </ligand>
</feature>
<protein>
    <submittedName>
        <fullName evidence="5">Ribose 5-phosphate isomerase</fullName>
    </submittedName>
</protein>
<dbReference type="InterPro" id="IPR003500">
    <property type="entry name" value="RpiB_LacA_LacB"/>
</dbReference>
<dbReference type="GO" id="GO:0016861">
    <property type="term" value="F:intramolecular oxidoreductase activity, interconverting aldoses and ketoses"/>
    <property type="evidence" value="ECO:0007669"/>
    <property type="project" value="UniProtKB-ARBA"/>
</dbReference>
<feature type="active site" description="Proton donor" evidence="3">
    <location>
        <position position="101"/>
    </location>
</feature>
<dbReference type="PANTHER" id="PTHR43732:SF1">
    <property type="entry name" value="RIBOSE 5-PHOSPHATE ISOMERASE"/>
    <property type="match status" value="1"/>
</dbReference>
<evidence type="ECO:0000256" key="2">
    <source>
        <dbReference type="ARBA" id="ARBA00023235"/>
    </source>
</evidence>
<proteinExistence type="inferred from homology"/>
<feature type="binding site" evidence="4">
    <location>
        <position position="139"/>
    </location>
    <ligand>
        <name>D-ribulose 5-phosphate</name>
        <dbReference type="ChEBI" id="CHEBI:58121"/>
    </ligand>
</feature>
<dbReference type="PIRSF" id="PIRSF005384">
    <property type="entry name" value="RpiB_LacA_B"/>
    <property type="match status" value="1"/>
</dbReference>
<organism evidence="5 6">
    <name type="scientific">Niallia circulans</name>
    <name type="common">Bacillus circulans</name>
    <dbReference type="NCBI Taxonomy" id="1397"/>
    <lineage>
        <taxon>Bacteria</taxon>
        <taxon>Bacillati</taxon>
        <taxon>Bacillota</taxon>
        <taxon>Bacilli</taxon>
        <taxon>Bacillales</taxon>
        <taxon>Bacillaceae</taxon>
        <taxon>Niallia</taxon>
    </lineage>
</organism>
<evidence type="ECO:0000256" key="3">
    <source>
        <dbReference type="PIRSR" id="PIRSR005384-1"/>
    </source>
</evidence>
<dbReference type="Pfam" id="PF02502">
    <property type="entry name" value="LacAB_rpiB"/>
    <property type="match status" value="1"/>
</dbReference>
<dbReference type="AlphaFoldDB" id="A0A0J1IC14"/>
<feature type="binding site" evidence="4">
    <location>
        <begin position="11"/>
        <end position="12"/>
    </location>
    <ligand>
        <name>D-ribulose 5-phosphate</name>
        <dbReference type="ChEBI" id="CHEBI:58121"/>
    </ligand>
</feature>